<dbReference type="InterPro" id="IPR011010">
    <property type="entry name" value="DNA_brk_join_enz"/>
</dbReference>
<dbReference type="RefSeq" id="WP_093949749.1">
    <property type="nucleotide sequence ID" value="NZ_NMUL01000023.1"/>
</dbReference>
<evidence type="ECO:0000313" key="8">
    <source>
        <dbReference type="EMBL" id="OXM65345.1"/>
    </source>
</evidence>
<dbReference type="CDD" id="cd01189">
    <property type="entry name" value="INT_ICEBs1_C_like"/>
    <property type="match status" value="1"/>
</dbReference>
<dbReference type="Pfam" id="PF14659">
    <property type="entry name" value="Phage_int_SAM_3"/>
    <property type="match status" value="1"/>
</dbReference>
<keyword evidence="9" id="KW-1185">Reference proteome</keyword>
<evidence type="ECO:0000256" key="1">
    <source>
        <dbReference type="ARBA" id="ARBA00008857"/>
    </source>
</evidence>
<evidence type="ECO:0000259" key="7">
    <source>
        <dbReference type="PROSITE" id="PS51900"/>
    </source>
</evidence>
<dbReference type="Gene3D" id="1.10.443.10">
    <property type="entry name" value="Intergrase catalytic core"/>
    <property type="match status" value="1"/>
</dbReference>
<dbReference type="PROSITE" id="PS51898">
    <property type="entry name" value="TYR_RECOMBINASE"/>
    <property type="match status" value="1"/>
</dbReference>
<dbReference type="EMBL" id="NMUL01000023">
    <property type="protein sequence ID" value="OXM65345.1"/>
    <property type="molecule type" value="Genomic_DNA"/>
</dbReference>
<dbReference type="OrthoDB" id="3175606at2"/>
<organism evidence="8 9">
    <name type="scientific">Amycolatopsis vastitatis</name>
    <dbReference type="NCBI Taxonomy" id="1905142"/>
    <lineage>
        <taxon>Bacteria</taxon>
        <taxon>Bacillati</taxon>
        <taxon>Actinomycetota</taxon>
        <taxon>Actinomycetes</taxon>
        <taxon>Pseudonocardiales</taxon>
        <taxon>Pseudonocardiaceae</taxon>
        <taxon>Amycolatopsis</taxon>
    </lineage>
</organism>
<dbReference type="Gene3D" id="1.10.150.130">
    <property type="match status" value="1"/>
</dbReference>
<evidence type="ECO:0000313" key="9">
    <source>
        <dbReference type="Proteomes" id="UP000215199"/>
    </source>
</evidence>
<dbReference type="InterPro" id="IPR010998">
    <property type="entry name" value="Integrase_recombinase_N"/>
</dbReference>
<name>A0A229T268_9PSEU</name>
<evidence type="ECO:0000256" key="2">
    <source>
        <dbReference type="ARBA" id="ARBA00022908"/>
    </source>
</evidence>
<dbReference type="GO" id="GO:0003677">
    <property type="term" value="F:DNA binding"/>
    <property type="evidence" value="ECO:0007669"/>
    <property type="project" value="UniProtKB-UniRule"/>
</dbReference>
<dbReference type="SUPFAM" id="SSF56349">
    <property type="entry name" value="DNA breaking-rejoining enzymes"/>
    <property type="match status" value="1"/>
</dbReference>
<dbReference type="Proteomes" id="UP000215199">
    <property type="component" value="Unassembled WGS sequence"/>
</dbReference>
<keyword evidence="4" id="KW-0233">DNA recombination</keyword>
<dbReference type="InterPro" id="IPR050808">
    <property type="entry name" value="Phage_Integrase"/>
</dbReference>
<comment type="caution">
    <text evidence="8">The sequence shown here is derived from an EMBL/GenBank/DDBJ whole genome shotgun (WGS) entry which is preliminary data.</text>
</comment>
<dbReference type="AlphaFoldDB" id="A0A229T268"/>
<gene>
    <name evidence="8" type="ORF">CF165_23760</name>
</gene>
<sequence length="502" mass="56558">MSRKANGEGSIYRRSDGRWVGSAFVDTVGGKRKRIHVYAATRREAHDRLEDKLTTARRGVPTPDTEWSVGAYLDYWLTDVVATKNRPRTVELYSSTVRLYLKPTLGKVRLTKLSVQTVQTLLNDHLTQGRSIRMVQLMRSVLRAALSRAQREELVARNVAKLVELEAWKRKPIQPWSLDEAMRFLQAAEGHRWYLAYVMLVAYGMRRGEVLGLRWCDLDFERGIVHVTQQLQRIGSELELGPVKTEAGQRDLPLLALLREGFEGLYRERQVERDQDLVFLSSTGTPVDPKNFVRAFHEISERACLPRITVHHTRHTAATLLKNMGVPARDAQLILGHSHVTTTQQLYQHGDLSGQTKALERIEQLLTGGAAVNTAVNSDFSTGEGAIFRALTPGGPSETRTQDTLLKSYMLSEIHAISTPVISHLRARSYAHVVGWGAVKVCCNDDSRLFTVATQVRVWVDLLRLIRQTETTALIQRCFPFALLPASTLEKSPSADPREHTN</sequence>
<dbReference type="PROSITE" id="PS51900">
    <property type="entry name" value="CB"/>
    <property type="match status" value="1"/>
</dbReference>
<evidence type="ECO:0000256" key="3">
    <source>
        <dbReference type="ARBA" id="ARBA00023125"/>
    </source>
</evidence>
<comment type="similarity">
    <text evidence="1">Belongs to the 'phage' integrase family.</text>
</comment>
<accession>A0A229T268</accession>
<dbReference type="InterPro" id="IPR004107">
    <property type="entry name" value="Integrase_SAM-like_N"/>
</dbReference>
<evidence type="ECO:0000256" key="5">
    <source>
        <dbReference type="PROSITE-ProRule" id="PRU01248"/>
    </source>
</evidence>
<proteinExistence type="inferred from homology"/>
<dbReference type="InterPro" id="IPR044068">
    <property type="entry name" value="CB"/>
</dbReference>
<evidence type="ECO:0008006" key="10">
    <source>
        <dbReference type="Google" id="ProtNLM"/>
    </source>
</evidence>
<dbReference type="InterPro" id="IPR013762">
    <property type="entry name" value="Integrase-like_cat_sf"/>
</dbReference>
<protein>
    <recommendedName>
        <fullName evidence="10">Site-specific integrase</fullName>
    </recommendedName>
</protein>
<dbReference type="GO" id="GO:0015074">
    <property type="term" value="P:DNA integration"/>
    <property type="evidence" value="ECO:0007669"/>
    <property type="project" value="UniProtKB-KW"/>
</dbReference>
<feature type="domain" description="Core-binding (CB)" evidence="7">
    <location>
        <begin position="67"/>
        <end position="150"/>
    </location>
</feature>
<evidence type="ECO:0000256" key="4">
    <source>
        <dbReference type="ARBA" id="ARBA00023172"/>
    </source>
</evidence>
<feature type="domain" description="Tyr recombinase" evidence="6">
    <location>
        <begin position="171"/>
        <end position="360"/>
    </location>
</feature>
<dbReference type="GO" id="GO:0006310">
    <property type="term" value="P:DNA recombination"/>
    <property type="evidence" value="ECO:0007669"/>
    <property type="project" value="UniProtKB-KW"/>
</dbReference>
<reference evidence="9" key="1">
    <citation type="submission" date="2017-07" db="EMBL/GenBank/DDBJ databases">
        <title>Comparative genome mining reveals phylogenetic distribution patterns of secondary metabolites in Amycolatopsis.</title>
        <authorList>
            <person name="Adamek M."/>
            <person name="Alanjary M."/>
            <person name="Sales-Ortells H."/>
            <person name="Goodfellow M."/>
            <person name="Bull A.T."/>
            <person name="Kalinowski J."/>
            <person name="Ziemert N."/>
        </authorList>
    </citation>
    <scope>NUCLEOTIDE SEQUENCE [LARGE SCALE GENOMIC DNA]</scope>
    <source>
        <strain evidence="9">H5</strain>
    </source>
</reference>
<dbReference type="Pfam" id="PF00589">
    <property type="entry name" value="Phage_integrase"/>
    <property type="match status" value="1"/>
</dbReference>
<dbReference type="PANTHER" id="PTHR30629:SF2">
    <property type="entry name" value="PROPHAGE INTEGRASE INTS-RELATED"/>
    <property type="match status" value="1"/>
</dbReference>
<dbReference type="InterPro" id="IPR002104">
    <property type="entry name" value="Integrase_catalytic"/>
</dbReference>
<keyword evidence="2" id="KW-0229">DNA integration</keyword>
<dbReference type="PANTHER" id="PTHR30629">
    <property type="entry name" value="PROPHAGE INTEGRASE"/>
    <property type="match status" value="1"/>
</dbReference>
<evidence type="ECO:0000259" key="6">
    <source>
        <dbReference type="PROSITE" id="PS51898"/>
    </source>
</evidence>
<keyword evidence="3 5" id="KW-0238">DNA-binding</keyword>